<protein>
    <submittedName>
        <fullName evidence="2">Uncharacterized protein</fullName>
    </submittedName>
</protein>
<dbReference type="Gene3D" id="3.40.50.1820">
    <property type="entry name" value="alpha/beta hydrolase"/>
    <property type="match status" value="2"/>
</dbReference>
<evidence type="ECO:0000313" key="1">
    <source>
        <dbReference type="Proteomes" id="UP000887574"/>
    </source>
</evidence>
<keyword evidence="1" id="KW-1185">Reference proteome</keyword>
<sequence>MVKPNHLKIHGKSVKVDSTVPITWKPFGDTFIEYGLVEEKGDGSEYEAKVVEDDFSEHVTILFQKAATSTSTNGAAEQSVNNSSYVDEFARFTMLPLAAAAYNDQPEICLNNTLLMLLINITCDVYGKDDICAGYTAVSHPDNAIVVSFRGTNAFSQLLVETSQTASKEKVDSRIGGKVGYYFADVFNKLWFNNTLHFWSTKNRDGDYANALDAHLLTENTYRITHSRDPVVHMPPHKYYNYTHNKAEVWYSNDMTINKTYTVCTHQQESQNCSAQISYVFYINDHLNYFNKQVSDYGKAGCVTEERR</sequence>
<evidence type="ECO:0000313" key="2">
    <source>
        <dbReference type="WBParaSite" id="jg18469"/>
    </source>
</evidence>
<dbReference type="Proteomes" id="UP000887574">
    <property type="component" value="Unplaced"/>
</dbReference>
<proteinExistence type="predicted"/>
<dbReference type="InterPro" id="IPR029058">
    <property type="entry name" value="AB_hydrolase_fold"/>
</dbReference>
<dbReference type="SUPFAM" id="SSF53474">
    <property type="entry name" value="alpha/beta-Hydrolases"/>
    <property type="match status" value="1"/>
</dbReference>
<name>A0A915DDH7_9BILA</name>
<organism evidence="1 2">
    <name type="scientific">Ditylenchus dipsaci</name>
    <dbReference type="NCBI Taxonomy" id="166011"/>
    <lineage>
        <taxon>Eukaryota</taxon>
        <taxon>Metazoa</taxon>
        <taxon>Ecdysozoa</taxon>
        <taxon>Nematoda</taxon>
        <taxon>Chromadorea</taxon>
        <taxon>Rhabditida</taxon>
        <taxon>Tylenchina</taxon>
        <taxon>Tylenchomorpha</taxon>
        <taxon>Sphaerularioidea</taxon>
        <taxon>Anguinidae</taxon>
        <taxon>Anguininae</taxon>
        <taxon>Ditylenchus</taxon>
    </lineage>
</organism>
<accession>A0A915DDH7</accession>
<dbReference type="PANTHER" id="PTHR45908">
    <property type="entry name" value="PROTEIN CBG11750-RELATED"/>
    <property type="match status" value="1"/>
</dbReference>
<reference evidence="2" key="1">
    <citation type="submission" date="2022-11" db="UniProtKB">
        <authorList>
            <consortium name="WormBaseParasite"/>
        </authorList>
    </citation>
    <scope>IDENTIFICATION</scope>
</reference>
<dbReference type="WBParaSite" id="jg18469">
    <property type="protein sequence ID" value="jg18469"/>
    <property type="gene ID" value="jg18469"/>
</dbReference>
<dbReference type="AlphaFoldDB" id="A0A915DDH7"/>